<comment type="caution">
    <text evidence="2">The sequence shown here is derived from an EMBL/GenBank/DDBJ whole genome shotgun (WGS) entry which is preliminary data.</text>
</comment>
<protein>
    <recommendedName>
        <fullName evidence="4">C3H1-type domain-containing protein</fullName>
    </recommendedName>
</protein>
<reference evidence="2 3" key="1">
    <citation type="submission" date="2024-11" db="EMBL/GenBank/DDBJ databases">
        <title>Chromosome-level genome assembly of the freshwater bivalve Anodonta woodiana.</title>
        <authorList>
            <person name="Chen X."/>
        </authorList>
    </citation>
    <scope>NUCLEOTIDE SEQUENCE [LARGE SCALE GENOMIC DNA]</scope>
    <source>
        <strain evidence="2">MN2024</strain>
        <tissue evidence="2">Gills</tissue>
    </source>
</reference>
<dbReference type="Proteomes" id="UP001634394">
    <property type="component" value="Unassembled WGS sequence"/>
</dbReference>
<feature type="region of interest" description="Disordered" evidence="1">
    <location>
        <begin position="1"/>
        <end position="38"/>
    </location>
</feature>
<evidence type="ECO:0000313" key="3">
    <source>
        <dbReference type="Proteomes" id="UP001634394"/>
    </source>
</evidence>
<dbReference type="PANTHER" id="PTHR35558:SF1">
    <property type="entry name" value="ENDONUCLEASE_EXONUCLEASE_PHOSPHATASE DOMAIN-CONTAINING PROTEIN"/>
    <property type="match status" value="1"/>
</dbReference>
<sequence length="406" mass="44920">MATKRKSSAGVGQAVKRVQSTSTSKQQEQQQTSGVTPTAMTAEQVTIDRLTQQVVQQITPVITAQIDKKLDHILGFLQGTTPGHQPATSSLEQEQGSTATTSALTDHIVQQSVGTSVAQATSSLTGLSGIRTPNDLLRPVATLDAHSQSSFVSTSIDITASVPEKIKQHIWAGAYIDFNTLLSTYTDNTYRLQVDRTTNTSELNLFPVAKTLPLSINQWITAWNRFTTIICMKSPTLSTSLSHHMEVVMKLSERRAHWRYYDEQFRHLIERGEAKWGATHLELYLRSVLDSMGDRVPANTARIPLSVSRVNPPKGACFNHHKGLHCSAGIGCKYQHNCLNCLDPHPFIKCKLPIQHPFKLLPKYAQKQARPDTLQPFQGGYKPAQPQGIAARSLLHGQQRKGIMRT</sequence>
<dbReference type="AlphaFoldDB" id="A0ABD3VEY5"/>
<feature type="compositionally biased region" description="Low complexity" evidence="1">
    <location>
        <begin position="19"/>
        <end position="33"/>
    </location>
</feature>
<evidence type="ECO:0008006" key="4">
    <source>
        <dbReference type="Google" id="ProtNLM"/>
    </source>
</evidence>
<proteinExistence type="predicted"/>
<evidence type="ECO:0000313" key="2">
    <source>
        <dbReference type="EMBL" id="KAL3859563.1"/>
    </source>
</evidence>
<feature type="region of interest" description="Disordered" evidence="1">
    <location>
        <begin position="80"/>
        <end position="100"/>
    </location>
</feature>
<accession>A0ABD3VEY5</accession>
<name>A0ABD3VEY5_SINWO</name>
<organism evidence="2 3">
    <name type="scientific">Sinanodonta woodiana</name>
    <name type="common">Chinese pond mussel</name>
    <name type="synonym">Anodonta woodiana</name>
    <dbReference type="NCBI Taxonomy" id="1069815"/>
    <lineage>
        <taxon>Eukaryota</taxon>
        <taxon>Metazoa</taxon>
        <taxon>Spiralia</taxon>
        <taxon>Lophotrochozoa</taxon>
        <taxon>Mollusca</taxon>
        <taxon>Bivalvia</taxon>
        <taxon>Autobranchia</taxon>
        <taxon>Heteroconchia</taxon>
        <taxon>Palaeoheterodonta</taxon>
        <taxon>Unionida</taxon>
        <taxon>Unionoidea</taxon>
        <taxon>Unionidae</taxon>
        <taxon>Unioninae</taxon>
        <taxon>Sinanodonta</taxon>
    </lineage>
</organism>
<dbReference type="PANTHER" id="PTHR35558">
    <property type="entry name" value="SGNH_HYDRO DOMAIN-CONTAINING PROTEIN"/>
    <property type="match status" value="1"/>
</dbReference>
<evidence type="ECO:0000256" key="1">
    <source>
        <dbReference type="SAM" id="MobiDB-lite"/>
    </source>
</evidence>
<gene>
    <name evidence="2" type="ORF">ACJMK2_009779</name>
</gene>
<keyword evidence="3" id="KW-1185">Reference proteome</keyword>
<dbReference type="EMBL" id="JBJQND010000012">
    <property type="protein sequence ID" value="KAL3859563.1"/>
    <property type="molecule type" value="Genomic_DNA"/>
</dbReference>